<evidence type="ECO:0000259" key="3">
    <source>
        <dbReference type="Pfam" id="PF08338"/>
    </source>
</evidence>
<dbReference type="SUPFAM" id="SSF51735">
    <property type="entry name" value="NAD(P)-binding Rossmann-fold domains"/>
    <property type="match status" value="1"/>
</dbReference>
<keyword evidence="5" id="KW-1185">Reference proteome</keyword>
<feature type="domain" description="NAD-dependent epimerase/dehydratase" evidence="2">
    <location>
        <begin position="3"/>
        <end position="223"/>
    </location>
</feature>
<evidence type="ECO:0000256" key="1">
    <source>
        <dbReference type="ARBA" id="ARBA00009353"/>
    </source>
</evidence>
<proteinExistence type="inferred from homology"/>
<protein>
    <submittedName>
        <fullName evidence="4">NAD-dependent epimerase</fullName>
    </submittedName>
</protein>
<accession>A0A095SUR1</accession>
<comment type="caution">
    <text evidence="4">The sequence shown here is derived from an EMBL/GenBank/DDBJ whole genome shotgun (WGS) entry which is preliminary data.</text>
</comment>
<dbReference type="AlphaFoldDB" id="A0A095SUR1"/>
<dbReference type="Pfam" id="PF08338">
    <property type="entry name" value="DUF1731"/>
    <property type="match status" value="1"/>
</dbReference>
<dbReference type="RefSeq" id="WP_035126232.1">
    <property type="nucleotide sequence ID" value="NZ_JRHH01000003.1"/>
</dbReference>
<dbReference type="Proteomes" id="UP000029554">
    <property type="component" value="Unassembled WGS sequence"/>
</dbReference>
<dbReference type="InterPro" id="IPR013549">
    <property type="entry name" value="DUF1731"/>
</dbReference>
<evidence type="ECO:0000313" key="5">
    <source>
        <dbReference type="Proteomes" id="UP000029554"/>
    </source>
</evidence>
<sequence length="301" mass="34025">MKILITGATGLIGNELTNLLLQNNHTVHYLTTSPQKIQNKTNYHGFFWNPQEGKIDENCLDGVDTIVHLAGASISKRWTNSYKQELIESRVLSANLLFNLLKKAPHQVQHYISASGTAIYPDSYSKTYDESSPEKDDTFLGHVVQKWEESADQFNLLNLKVTKLRTGVVFSDKGGALLEMIKPIKMFVGSGFGSGKQMQSWIHLHDIANLYYFVIQNQTEGIINAVAPVSITNQDLTKEIAKQLKRPLFLPNVPQFVMKLMLGEMHILLFNNKNILPKRALAEGFKFRYETAQQALQDCIK</sequence>
<reference evidence="4 5" key="1">
    <citation type="submission" date="2014-09" db="EMBL/GenBank/DDBJ databases">
        <title>Whole Genome Shotgun of Flavobacterium aquatile LMG 4008.</title>
        <authorList>
            <person name="Gale A.N."/>
            <person name="Pipes S.E."/>
            <person name="Newman J.D."/>
        </authorList>
    </citation>
    <scope>NUCLEOTIDE SEQUENCE [LARGE SCALE GENOMIC DNA]</scope>
    <source>
        <strain evidence="4 5">LMG 4008</strain>
    </source>
</reference>
<gene>
    <name evidence="4" type="ORF">LG45_09025</name>
</gene>
<dbReference type="Pfam" id="PF01370">
    <property type="entry name" value="Epimerase"/>
    <property type="match status" value="1"/>
</dbReference>
<dbReference type="PANTHER" id="PTHR11092">
    <property type="entry name" value="SUGAR NUCLEOTIDE EPIMERASE RELATED"/>
    <property type="match status" value="1"/>
</dbReference>
<dbReference type="STRING" id="1453498.LG45_09025"/>
<dbReference type="EMBL" id="JRHH01000003">
    <property type="protein sequence ID" value="KGD68416.1"/>
    <property type="molecule type" value="Genomic_DNA"/>
</dbReference>
<comment type="similarity">
    <text evidence="1">Belongs to the NAD(P)-dependent epimerase/dehydratase family. SDR39U1 subfamily.</text>
</comment>
<feature type="domain" description="DUF1731" evidence="3">
    <location>
        <begin position="253"/>
        <end position="298"/>
    </location>
</feature>
<dbReference type="NCBIfam" id="TIGR01777">
    <property type="entry name" value="yfcH"/>
    <property type="match status" value="1"/>
</dbReference>
<dbReference type="InterPro" id="IPR001509">
    <property type="entry name" value="Epimerase_deHydtase"/>
</dbReference>
<dbReference type="Gene3D" id="3.40.50.720">
    <property type="entry name" value="NAD(P)-binding Rossmann-like Domain"/>
    <property type="match status" value="1"/>
</dbReference>
<dbReference type="eggNOG" id="COG1090">
    <property type="taxonomic scope" value="Bacteria"/>
</dbReference>
<organism evidence="4 5">
    <name type="scientific">Flavobacterium aquatile LMG 4008 = ATCC 11947</name>
    <dbReference type="NCBI Taxonomy" id="1453498"/>
    <lineage>
        <taxon>Bacteria</taxon>
        <taxon>Pseudomonadati</taxon>
        <taxon>Bacteroidota</taxon>
        <taxon>Flavobacteriia</taxon>
        <taxon>Flavobacteriales</taxon>
        <taxon>Flavobacteriaceae</taxon>
        <taxon>Flavobacterium</taxon>
    </lineage>
</organism>
<dbReference type="PANTHER" id="PTHR11092:SF0">
    <property type="entry name" value="EPIMERASE FAMILY PROTEIN SDR39U1"/>
    <property type="match status" value="1"/>
</dbReference>
<evidence type="ECO:0000259" key="2">
    <source>
        <dbReference type="Pfam" id="PF01370"/>
    </source>
</evidence>
<name>A0A095SUR1_9FLAO</name>
<dbReference type="InterPro" id="IPR010099">
    <property type="entry name" value="SDR39U1"/>
</dbReference>
<evidence type="ECO:0000313" key="4">
    <source>
        <dbReference type="EMBL" id="KGD68416.1"/>
    </source>
</evidence>
<dbReference type="InterPro" id="IPR036291">
    <property type="entry name" value="NAD(P)-bd_dom_sf"/>
</dbReference>
<dbReference type="OrthoDB" id="9801773at2"/>